<feature type="transmembrane region" description="Helical" evidence="9">
    <location>
        <begin position="191"/>
        <end position="216"/>
    </location>
</feature>
<organism evidence="10 13">
    <name type="scientific">Companilactobacillus halodurans</name>
    <dbReference type="NCBI Taxonomy" id="2584183"/>
    <lineage>
        <taxon>Bacteria</taxon>
        <taxon>Bacillati</taxon>
        <taxon>Bacillota</taxon>
        <taxon>Bacilli</taxon>
        <taxon>Lactobacillales</taxon>
        <taxon>Lactobacillaceae</taxon>
        <taxon>Companilactobacillus</taxon>
    </lineage>
</organism>
<comment type="caution">
    <text evidence="10">The sequence shown here is derived from an EMBL/GenBank/DDBJ whole genome shotgun (WGS) entry which is preliminary data.</text>
</comment>
<dbReference type="Proteomes" id="UP000371423">
    <property type="component" value="Unassembled WGS sequence"/>
</dbReference>
<dbReference type="EMBL" id="VDFP01000017">
    <property type="protein sequence ID" value="MQS76434.1"/>
    <property type="molecule type" value="Genomic_DNA"/>
</dbReference>
<evidence type="ECO:0000256" key="8">
    <source>
        <dbReference type="PIRNR" id="PIRNR005353"/>
    </source>
</evidence>
<keyword evidence="4 8" id="KW-1003">Cell membrane</keyword>
<feature type="transmembrane region" description="Helical" evidence="9">
    <location>
        <begin position="161"/>
        <end position="179"/>
    </location>
</feature>
<protein>
    <submittedName>
        <fullName evidence="10">NCS2 family permease</fullName>
    </submittedName>
</protein>
<feature type="transmembrane region" description="Helical" evidence="9">
    <location>
        <begin position="49"/>
        <end position="66"/>
    </location>
</feature>
<reference evidence="12 13" key="1">
    <citation type="journal article" date="2019" name="Syst. Appl. Microbiol.">
        <title>Polyphasic characterization of two novel Lactobacillus spp. isolated from blown salami packages: Description of Lactobacillus halodurans sp. nov. and Lactobacillus salsicarnum sp. nov.</title>
        <authorList>
            <person name="Schuster J.A."/>
            <person name="Klingl A."/>
            <person name="Vogel R.F."/>
            <person name="Ehrmann M.A."/>
        </authorList>
    </citation>
    <scope>NUCLEOTIDE SEQUENCE [LARGE SCALE GENOMIC DNA]</scope>
    <source>
        <strain evidence="11 12">TMW 1.1920</strain>
        <strain evidence="10 13">TMW 1.2172</strain>
    </source>
</reference>
<evidence type="ECO:0000313" key="13">
    <source>
        <dbReference type="Proteomes" id="UP000414364"/>
    </source>
</evidence>
<keyword evidence="5 8" id="KW-0812">Transmembrane</keyword>
<evidence type="ECO:0000256" key="9">
    <source>
        <dbReference type="SAM" id="Phobius"/>
    </source>
</evidence>
<dbReference type="PANTHER" id="PTHR43337">
    <property type="entry name" value="XANTHINE/URACIL PERMEASE C887.17-RELATED"/>
    <property type="match status" value="1"/>
</dbReference>
<dbReference type="PANTHER" id="PTHR43337:SF11">
    <property type="entry name" value="GUANINE_HYPOXANTHINE PERMEASE PBUG"/>
    <property type="match status" value="1"/>
</dbReference>
<dbReference type="InterPro" id="IPR026033">
    <property type="entry name" value="Azg-like_bact_archaea"/>
</dbReference>
<dbReference type="AlphaFoldDB" id="A0A5P0ZQA2"/>
<evidence type="ECO:0000256" key="4">
    <source>
        <dbReference type="ARBA" id="ARBA00022475"/>
    </source>
</evidence>
<evidence type="ECO:0000256" key="1">
    <source>
        <dbReference type="ARBA" id="ARBA00004651"/>
    </source>
</evidence>
<evidence type="ECO:0000256" key="7">
    <source>
        <dbReference type="ARBA" id="ARBA00023136"/>
    </source>
</evidence>
<feature type="transmembrane region" description="Helical" evidence="9">
    <location>
        <begin position="131"/>
        <end position="149"/>
    </location>
</feature>
<dbReference type="EMBL" id="VDFO01000053">
    <property type="protein sequence ID" value="MQS98458.1"/>
    <property type="molecule type" value="Genomic_DNA"/>
</dbReference>
<accession>A0A5P0ZQA2</accession>
<comment type="similarity">
    <text evidence="2 8">Belongs to the nucleobase:cation symporter-2 (NCS2) (TC 2.A.40) family. Azg-like subfamily.</text>
</comment>
<feature type="transmembrane region" description="Helical" evidence="9">
    <location>
        <begin position="404"/>
        <end position="435"/>
    </location>
</feature>
<feature type="transmembrane region" description="Helical" evidence="9">
    <location>
        <begin position="223"/>
        <end position="247"/>
    </location>
</feature>
<dbReference type="GO" id="GO:0005886">
    <property type="term" value="C:plasma membrane"/>
    <property type="evidence" value="ECO:0007669"/>
    <property type="project" value="UniProtKB-SubCell"/>
</dbReference>
<keyword evidence="6 8" id="KW-1133">Transmembrane helix</keyword>
<dbReference type="Proteomes" id="UP000414364">
    <property type="component" value="Unassembled WGS sequence"/>
</dbReference>
<keyword evidence="12" id="KW-1185">Reference proteome</keyword>
<feature type="transmembrane region" description="Helical" evidence="9">
    <location>
        <begin position="342"/>
        <end position="363"/>
    </location>
</feature>
<dbReference type="Pfam" id="PF00860">
    <property type="entry name" value="Xan_ur_permease"/>
    <property type="match status" value="1"/>
</dbReference>
<evidence type="ECO:0000256" key="3">
    <source>
        <dbReference type="ARBA" id="ARBA00022448"/>
    </source>
</evidence>
<proteinExistence type="inferred from homology"/>
<feature type="transmembrane region" description="Helical" evidence="9">
    <location>
        <begin position="273"/>
        <end position="295"/>
    </location>
</feature>
<evidence type="ECO:0000313" key="12">
    <source>
        <dbReference type="Proteomes" id="UP000371423"/>
    </source>
</evidence>
<feature type="transmembrane region" description="Helical" evidence="9">
    <location>
        <begin position="447"/>
        <end position="466"/>
    </location>
</feature>
<sequence length="472" mass="50198">MCNTRKVRKIVIISKGRFIVNSLQDGRNLSFLERLFHLEEAKTNVRREILAGLTTFVSMAYILFVNPQVLGDSGMNKGSLFTATALTAVVGSVLMGILANYPIAIAPGLGDNAFFSYSVVIAMGIPWQTAMAGVFVASLIFLVISLMKLREIVINAIPKDLKLAVASGLGIFIAFVGLQDGGLITASKSSLVAIGSFAVPTTWLTITGLLVTAILMARKIPGAIFIGMVFTTIVGLVTKLISAPAHIVSAIPSLKPTFGVGVAHITDIKQPQLWAVVIIFLLVAFFDTAGTLIGLAEQVDVMKDENGKMPRIGHALMADSISMVSGSIFGTTPPTAYVESSAGIAVGGRTGLTSVTVGVLFALSMFFSPLLSVVTGNVTAPVLIIVGTLMAQSMKQIQWDRFEIALPAFLTIVGMPLTYNISYGIAFGFLVYPITMLAAGKRKEINPIMYGLFVVFVILLYIINILPKASLA</sequence>
<gene>
    <name evidence="11" type="ORF">FHL05_11395</name>
    <name evidence="10" type="ORF">FHL06_08590</name>
</gene>
<feature type="transmembrane region" description="Helical" evidence="9">
    <location>
        <begin position="370"/>
        <end position="392"/>
    </location>
</feature>
<keyword evidence="7 8" id="KW-0472">Membrane</keyword>
<dbReference type="InterPro" id="IPR006043">
    <property type="entry name" value="NCS2"/>
</dbReference>
<evidence type="ECO:0000256" key="5">
    <source>
        <dbReference type="ARBA" id="ARBA00022692"/>
    </source>
</evidence>
<evidence type="ECO:0000313" key="11">
    <source>
        <dbReference type="EMBL" id="MQS98458.1"/>
    </source>
</evidence>
<dbReference type="GO" id="GO:0005345">
    <property type="term" value="F:purine nucleobase transmembrane transporter activity"/>
    <property type="evidence" value="ECO:0007669"/>
    <property type="project" value="TreeGrafter"/>
</dbReference>
<name>A0A5P0ZQA2_9LACO</name>
<dbReference type="InterPro" id="IPR045018">
    <property type="entry name" value="Azg-like"/>
</dbReference>
<evidence type="ECO:0000256" key="6">
    <source>
        <dbReference type="ARBA" id="ARBA00022989"/>
    </source>
</evidence>
<comment type="subcellular location">
    <subcellularLocation>
        <location evidence="1 8">Cell membrane</location>
        <topology evidence="1 8">Multi-pass membrane protein</topology>
    </subcellularLocation>
</comment>
<evidence type="ECO:0000313" key="10">
    <source>
        <dbReference type="EMBL" id="MQS76434.1"/>
    </source>
</evidence>
<keyword evidence="3 8" id="KW-0813">Transport</keyword>
<dbReference type="PIRSF" id="PIRSF005353">
    <property type="entry name" value="PbuG"/>
    <property type="match status" value="1"/>
</dbReference>
<feature type="transmembrane region" description="Helical" evidence="9">
    <location>
        <begin position="78"/>
        <end position="98"/>
    </location>
</feature>
<evidence type="ECO:0000256" key="2">
    <source>
        <dbReference type="ARBA" id="ARBA00005697"/>
    </source>
</evidence>